<feature type="region of interest" description="Disordered" evidence="1">
    <location>
        <begin position="154"/>
        <end position="174"/>
    </location>
</feature>
<keyword evidence="3" id="KW-0067">ATP-binding</keyword>
<dbReference type="OrthoDB" id="1494766at2"/>
<keyword evidence="3" id="KW-0347">Helicase</keyword>
<keyword evidence="3" id="KW-0378">Hydrolase</keyword>
<dbReference type="Gene3D" id="1.10.150.80">
    <property type="entry name" value="HRDC domain"/>
    <property type="match status" value="1"/>
</dbReference>
<dbReference type="GO" id="GO:0003676">
    <property type="term" value="F:nucleic acid binding"/>
    <property type="evidence" value="ECO:0007669"/>
    <property type="project" value="InterPro"/>
</dbReference>
<organism evidence="3 4">
    <name type="scientific">Aquisphaera giovannonii</name>
    <dbReference type="NCBI Taxonomy" id="406548"/>
    <lineage>
        <taxon>Bacteria</taxon>
        <taxon>Pseudomonadati</taxon>
        <taxon>Planctomycetota</taxon>
        <taxon>Planctomycetia</taxon>
        <taxon>Isosphaerales</taxon>
        <taxon>Isosphaeraceae</taxon>
        <taxon>Aquisphaera</taxon>
    </lineage>
</organism>
<dbReference type="AlphaFoldDB" id="A0A5B9WEB3"/>
<evidence type="ECO:0000259" key="2">
    <source>
        <dbReference type="PROSITE" id="PS50967"/>
    </source>
</evidence>
<dbReference type="SUPFAM" id="SSF47819">
    <property type="entry name" value="HRDC-like"/>
    <property type="match status" value="1"/>
</dbReference>
<keyword evidence="4" id="KW-1185">Reference proteome</keyword>
<dbReference type="EMBL" id="CP042997">
    <property type="protein sequence ID" value="QEH38395.1"/>
    <property type="molecule type" value="Genomic_DNA"/>
</dbReference>
<proteinExistence type="predicted"/>
<sequence length="174" mass="19208">MAFRFFQIRVRGDDAAEEDLNRFLRGHRILSVDRRWVDLGTESFWSFCVDYLESAQPSSSASRPQGEGRNKVDYREVLTPEQFAAFVKLRELRQAISKAEAVPVYVIFTNEQLAAMVQGGAASKADLGRIDGVGEARIQKYGDRFLECLKAHGDGAHEAGRPTDGTGLGPGQSA</sequence>
<dbReference type="Pfam" id="PF00570">
    <property type="entry name" value="HRDC"/>
    <property type="match status" value="1"/>
</dbReference>
<protein>
    <submittedName>
        <fullName evidence="3">ATP-dependent DNA helicase RecQ</fullName>
        <ecNumber evidence="3">3.6.4.12</ecNumber>
    </submittedName>
</protein>
<evidence type="ECO:0000256" key="1">
    <source>
        <dbReference type="SAM" id="MobiDB-lite"/>
    </source>
</evidence>
<dbReference type="InterPro" id="IPR044876">
    <property type="entry name" value="HRDC_dom_sf"/>
</dbReference>
<gene>
    <name evidence="3" type="primary">recQ_2</name>
    <name evidence="3" type="ORF">OJF2_69960</name>
</gene>
<dbReference type="RefSeq" id="WP_148597839.1">
    <property type="nucleotide sequence ID" value="NZ_CP042997.1"/>
</dbReference>
<evidence type="ECO:0000313" key="3">
    <source>
        <dbReference type="EMBL" id="QEH38395.1"/>
    </source>
</evidence>
<dbReference type="EC" id="3.6.4.12" evidence="3"/>
<accession>A0A5B9WEB3</accession>
<dbReference type="InterPro" id="IPR010997">
    <property type="entry name" value="HRDC-like_sf"/>
</dbReference>
<dbReference type="InterPro" id="IPR002121">
    <property type="entry name" value="HRDC_dom"/>
</dbReference>
<dbReference type="GO" id="GO:0000166">
    <property type="term" value="F:nucleotide binding"/>
    <property type="evidence" value="ECO:0007669"/>
    <property type="project" value="InterPro"/>
</dbReference>
<dbReference type="Proteomes" id="UP000324233">
    <property type="component" value="Chromosome"/>
</dbReference>
<keyword evidence="3" id="KW-0547">Nucleotide-binding</keyword>
<dbReference type="SMART" id="SM00341">
    <property type="entry name" value="HRDC"/>
    <property type="match status" value="1"/>
</dbReference>
<dbReference type="KEGG" id="agv:OJF2_69960"/>
<dbReference type="PROSITE" id="PS50967">
    <property type="entry name" value="HRDC"/>
    <property type="match status" value="1"/>
</dbReference>
<name>A0A5B9WEB3_9BACT</name>
<evidence type="ECO:0000313" key="4">
    <source>
        <dbReference type="Proteomes" id="UP000324233"/>
    </source>
</evidence>
<dbReference type="GO" id="GO:0003678">
    <property type="term" value="F:DNA helicase activity"/>
    <property type="evidence" value="ECO:0007669"/>
    <property type="project" value="UniProtKB-EC"/>
</dbReference>
<feature type="domain" description="HRDC" evidence="2">
    <location>
        <begin position="79"/>
        <end position="159"/>
    </location>
</feature>
<reference evidence="3 4" key="1">
    <citation type="submission" date="2019-08" db="EMBL/GenBank/DDBJ databases">
        <title>Deep-cultivation of Planctomycetes and their phenomic and genomic characterization uncovers novel biology.</title>
        <authorList>
            <person name="Wiegand S."/>
            <person name="Jogler M."/>
            <person name="Boedeker C."/>
            <person name="Pinto D."/>
            <person name="Vollmers J."/>
            <person name="Rivas-Marin E."/>
            <person name="Kohn T."/>
            <person name="Peeters S.H."/>
            <person name="Heuer A."/>
            <person name="Rast P."/>
            <person name="Oberbeckmann S."/>
            <person name="Bunk B."/>
            <person name="Jeske O."/>
            <person name="Meyerdierks A."/>
            <person name="Storesund J.E."/>
            <person name="Kallscheuer N."/>
            <person name="Luecker S."/>
            <person name="Lage O.M."/>
            <person name="Pohl T."/>
            <person name="Merkel B.J."/>
            <person name="Hornburger P."/>
            <person name="Mueller R.-W."/>
            <person name="Bruemmer F."/>
            <person name="Labrenz M."/>
            <person name="Spormann A.M."/>
            <person name="Op den Camp H."/>
            <person name="Overmann J."/>
            <person name="Amann R."/>
            <person name="Jetten M.S.M."/>
            <person name="Mascher T."/>
            <person name="Medema M.H."/>
            <person name="Devos D.P."/>
            <person name="Kaster A.-K."/>
            <person name="Ovreas L."/>
            <person name="Rohde M."/>
            <person name="Galperin M.Y."/>
            <person name="Jogler C."/>
        </authorList>
    </citation>
    <scope>NUCLEOTIDE SEQUENCE [LARGE SCALE GENOMIC DNA]</scope>
    <source>
        <strain evidence="3 4">OJF2</strain>
    </source>
</reference>
<dbReference type="GO" id="GO:0016787">
    <property type="term" value="F:hydrolase activity"/>
    <property type="evidence" value="ECO:0007669"/>
    <property type="project" value="UniProtKB-KW"/>
</dbReference>